<comment type="catalytic activity">
    <reaction evidence="10 11">
        <text>L-serine = pyruvate + NH4(+)</text>
        <dbReference type="Rhea" id="RHEA:19169"/>
        <dbReference type="ChEBI" id="CHEBI:15361"/>
        <dbReference type="ChEBI" id="CHEBI:28938"/>
        <dbReference type="ChEBI" id="CHEBI:33384"/>
        <dbReference type="EC" id="4.3.1.17"/>
    </reaction>
</comment>
<proteinExistence type="inferred from homology"/>
<evidence type="ECO:0000256" key="2">
    <source>
        <dbReference type="ARBA" id="ARBA00004742"/>
    </source>
</evidence>
<dbReference type="NCBIfam" id="TIGR00718">
    <property type="entry name" value="sda_alpha"/>
    <property type="match status" value="1"/>
</dbReference>
<accession>A0ABU9VPV3</accession>
<gene>
    <name evidence="13" type="primary">sdaAA</name>
    <name evidence="13" type="ORF">AAIG11_01860</name>
</gene>
<evidence type="ECO:0000256" key="4">
    <source>
        <dbReference type="ARBA" id="ARBA00022432"/>
    </source>
</evidence>
<evidence type="ECO:0000256" key="6">
    <source>
        <dbReference type="ARBA" id="ARBA00022723"/>
    </source>
</evidence>
<dbReference type="Proteomes" id="UP001407405">
    <property type="component" value="Unassembled WGS sequence"/>
</dbReference>
<dbReference type="GO" id="GO:0003941">
    <property type="term" value="F:L-serine ammonia-lyase activity"/>
    <property type="evidence" value="ECO:0007669"/>
    <property type="project" value="UniProtKB-EC"/>
</dbReference>
<keyword evidence="7 11" id="KW-0408">Iron</keyword>
<evidence type="ECO:0000259" key="12">
    <source>
        <dbReference type="Pfam" id="PF03313"/>
    </source>
</evidence>
<protein>
    <recommendedName>
        <fullName evidence="11">L-serine dehydratase</fullName>
        <ecNumber evidence="11">4.3.1.17</ecNumber>
    </recommendedName>
</protein>
<comment type="caution">
    <text evidence="13">The sequence shown here is derived from an EMBL/GenBank/DDBJ whole genome shotgun (WGS) entry which is preliminary data.</text>
</comment>
<comment type="cofactor">
    <cofactor evidence="1 11">
        <name>[4Fe-4S] cluster</name>
        <dbReference type="ChEBI" id="CHEBI:49883"/>
    </cofactor>
</comment>
<evidence type="ECO:0000256" key="8">
    <source>
        <dbReference type="ARBA" id="ARBA00023014"/>
    </source>
</evidence>
<comment type="similarity">
    <text evidence="3 11">Belongs to the iron-sulfur dependent L-serine dehydratase family.</text>
</comment>
<evidence type="ECO:0000256" key="5">
    <source>
        <dbReference type="ARBA" id="ARBA00022485"/>
    </source>
</evidence>
<keyword evidence="4 11" id="KW-0312">Gluconeogenesis</keyword>
<comment type="pathway">
    <text evidence="2">Carbohydrate biosynthesis; gluconeogenesis.</text>
</comment>
<keyword evidence="6 11" id="KW-0479">Metal-binding</keyword>
<reference evidence="13 14" key="1">
    <citation type="submission" date="2024-04" db="EMBL/GenBank/DDBJ databases">
        <title>Genome sequencing and metabolic network reconstruction of aminoacids and betaine degradation by Anoxynatronum sibiricum.</title>
        <authorList>
            <person name="Detkova E.N."/>
            <person name="Boltjanskaja Y.V."/>
            <person name="Mardanov A.V."/>
            <person name="Kevbrin V."/>
        </authorList>
    </citation>
    <scope>NUCLEOTIDE SEQUENCE [LARGE SCALE GENOMIC DNA]</scope>
    <source>
        <strain evidence="13 14">Z-7981</strain>
    </source>
</reference>
<dbReference type="PANTHER" id="PTHR30182">
    <property type="entry name" value="L-SERINE DEHYDRATASE"/>
    <property type="match status" value="1"/>
</dbReference>
<keyword evidence="9 11" id="KW-0456">Lyase</keyword>
<dbReference type="EMBL" id="JBCITM010000001">
    <property type="protein sequence ID" value="MEN1759208.1"/>
    <property type="molecule type" value="Genomic_DNA"/>
</dbReference>
<evidence type="ECO:0000313" key="14">
    <source>
        <dbReference type="Proteomes" id="UP001407405"/>
    </source>
</evidence>
<dbReference type="InterPro" id="IPR051318">
    <property type="entry name" value="Fe-S_L-Ser"/>
</dbReference>
<keyword evidence="5 11" id="KW-0004">4Fe-4S</keyword>
<feature type="domain" description="Serine dehydratase-like alpha subunit" evidence="12">
    <location>
        <begin position="15"/>
        <end position="275"/>
    </location>
</feature>
<dbReference type="Pfam" id="PF03313">
    <property type="entry name" value="SDH_alpha"/>
    <property type="match status" value="1"/>
</dbReference>
<dbReference type="PANTHER" id="PTHR30182:SF1">
    <property type="entry name" value="L-SERINE DEHYDRATASE 1"/>
    <property type="match status" value="1"/>
</dbReference>
<keyword evidence="8 11" id="KW-0411">Iron-sulfur</keyword>
<evidence type="ECO:0000256" key="1">
    <source>
        <dbReference type="ARBA" id="ARBA00001966"/>
    </source>
</evidence>
<evidence type="ECO:0000256" key="10">
    <source>
        <dbReference type="ARBA" id="ARBA00049406"/>
    </source>
</evidence>
<sequence length="290" mass="30232">MFYLGEQLLQTCSQKRCTISQVMVHQEADLFSAPEASIWQRMHDQWQVMQRGIQLSLEKPRTSMGGLIGGEGIKLMQRVHTNTSLCGQVTGKAVAYAMGLLEVNASMGIVVAAPTGGSCGILPGTLKALQETFEWSDDQVVSGLFNAAAIGTIIFHNATVSGAEGGCQAETGSAAAMTASAICELMGAAPETSLHAAAIALKNVMGQVCDPVAGLVESPCQKRNGLGAANALISAEMALAGINSIIPFDEVVAAMGEVGRSLPETLRETARGGIAVTPTACRLKKQLADR</sequence>
<evidence type="ECO:0000256" key="9">
    <source>
        <dbReference type="ARBA" id="ARBA00023239"/>
    </source>
</evidence>
<keyword evidence="14" id="KW-1185">Reference proteome</keyword>
<dbReference type="RefSeq" id="WP_343184581.1">
    <property type="nucleotide sequence ID" value="NZ_JBCITM010000001.1"/>
</dbReference>
<dbReference type="EC" id="4.3.1.17" evidence="11"/>
<evidence type="ECO:0000256" key="3">
    <source>
        <dbReference type="ARBA" id="ARBA00008636"/>
    </source>
</evidence>
<dbReference type="InterPro" id="IPR005130">
    <property type="entry name" value="Ser_deHydtase-like_asu"/>
</dbReference>
<organism evidence="13 14">
    <name type="scientific">Anoxynatronum sibiricum</name>
    <dbReference type="NCBI Taxonomy" id="210623"/>
    <lineage>
        <taxon>Bacteria</taxon>
        <taxon>Bacillati</taxon>
        <taxon>Bacillota</taxon>
        <taxon>Clostridia</taxon>
        <taxon>Eubacteriales</taxon>
        <taxon>Clostridiaceae</taxon>
        <taxon>Anoxynatronum</taxon>
    </lineage>
</organism>
<evidence type="ECO:0000256" key="11">
    <source>
        <dbReference type="RuleBase" id="RU366059"/>
    </source>
</evidence>
<evidence type="ECO:0000256" key="7">
    <source>
        <dbReference type="ARBA" id="ARBA00023004"/>
    </source>
</evidence>
<evidence type="ECO:0000313" key="13">
    <source>
        <dbReference type="EMBL" id="MEN1759208.1"/>
    </source>
</evidence>
<dbReference type="InterPro" id="IPR004642">
    <property type="entry name" value="Ser_deHydtase_asu"/>
</dbReference>
<name>A0ABU9VPV3_9CLOT</name>